<reference evidence="3" key="1">
    <citation type="submission" date="2017-02" db="EMBL/GenBank/DDBJ databases">
        <authorList>
            <person name="Varghese N."/>
            <person name="Submissions S."/>
        </authorList>
    </citation>
    <scope>NUCLEOTIDE SEQUENCE [LARGE SCALE GENOMIC DNA]</scope>
    <source>
        <strain evidence="3">DSM 22270</strain>
    </source>
</reference>
<evidence type="ECO:0000313" key="2">
    <source>
        <dbReference type="EMBL" id="SKB82578.1"/>
    </source>
</evidence>
<organism evidence="2 3">
    <name type="scientific">Dyadobacter psychrophilus</name>
    <dbReference type="NCBI Taxonomy" id="651661"/>
    <lineage>
        <taxon>Bacteria</taxon>
        <taxon>Pseudomonadati</taxon>
        <taxon>Bacteroidota</taxon>
        <taxon>Cytophagia</taxon>
        <taxon>Cytophagales</taxon>
        <taxon>Spirosomataceae</taxon>
        <taxon>Dyadobacter</taxon>
    </lineage>
</organism>
<dbReference type="InterPro" id="IPR028973">
    <property type="entry name" value="PhnB-like"/>
</dbReference>
<gene>
    <name evidence="2" type="ORF">SAMN05660293_02401</name>
</gene>
<accession>A0A1T5EFI4</accession>
<feature type="domain" description="PhnB-like" evidence="1">
    <location>
        <begin position="4"/>
        <end position="130"/>
    </location>
</feature>
<dbReference type="RefSeq" id="WP_082214887.1">
    <property type="nucleotide sequence ID" value="NZ_FUZA01000002.1"/>
</dbReference>
<protein>
    <submittedName>
        <fullName evidence="2">PhnB protein</fullName>
    </submittedName>
</protein>
<evidence type="ECO:0000259" key="1">
    <source>
        <dbReference type="Pfam" id="PF06983"/>
    </source>
</evidence>
<dbReference type="Proteomes" id="UP000190897">
    <property type="component" value="Unassembled WGS sequence"/>
</dbReference>
<dbReference type="EMBL" id="FUZA01000002">
    <property type="protein sequence ID" value="SKB82578.1"/>
    <property type="molecule type" value="Genomic_DNA"/>
</dbReference>
<dbReference type="STRING" id="651661.SAMN05660293_02401"/>
<keyword evidence="3" id="KW-1185">Reference proteome</keyword>
<dbReference type="InterPro" id="IPR029068">
    <property type="entry name" value="Glyas_Bleomycin-R_OHBP_Dase"/>
</dbReference>
<dbReference type="Gene3D" id="3.10.180.10">
    <property type="entry name" value="2,3-Dihydroxybiphenyl 1,2-Dioxygenase, domain 1"/>
    <property type="match status" value="1"/>
</dbReference>
<dbReference type="PANTHER" id="PTHR33990:SF1">
    <property type="entry name" value="PROTEIN YJDN"/>
    <property type="match status" value="1"/>
</dbReference>
<dbReference type="Pfam" id="PF06983">
    <property type="entry name" value="3-dmu-9_3-mt"/>
    <property type="match status" value="1"/>
</dbReference>
<dbReference type="PANTHER" id="PTHR33990">
    <property type="entry name" value="PROTEIN YJDN-RELATED"/>
    <property type="match status" value="1"/>
</dbReference>
<dbReference type="CDD" id="cd06588">
    <property type="entry name" value="PhnB_like"/>
    <property type="match status" value="1"/>
</dbReference>
<sequence length="144" mass="16320">MATRISPYLTFNGNCKQAMQFYKECFGGNLTLETIGDTPFAIEFPHGMHDQVMHAMLTNREFTIMATDFMGSQDFIAANDISIALLFDDQQEIIRCFTKLAAEGKVIYALNDQVNDDLFGVVQDQFDIIWMFNYNIPLAAKHSA</sequence>
<evidence type="ECO:0000313" key="3">
    <source>
        <dbReference type="Proteomes" id="UP000190897"/>
    </source>
</evidence>
<proteinExistence type="predicted"/>
<dbReference type="SUPFAM" id="SSF54593">
    <property type="entry name" value="Glyoxalase/Bleomycin resistance protein/Dihydroxybiphenyl dioxygenase"/>
    <property type="match status" value="1"/>
</dbReference>
<name>A0A1T5EFI4_9BACT</name>
<dbReference type="OrthoDB" id="9795306at2"/>
<dbReference type="AlphaFoldDB" id="A0A1T5EFI4"/>